<sequence length="344" mass="38930">MPRRRKDPILYYETRYGKRSKSSCTKSLPLLASPKLTEKDDQISDYLSLELAFGQVSLWESTGQAISPAITRRWINGNSMQKLKRRLRNLQPSIRGSTFDSSKKNVISSAISDAISINVSKNFTKGETRSWATTSDQFSNFLQHAIGFLNGTGRRVECRITKPTRPQSGGLRNVHRIEYPHIVVSKYGSIVCYLRTTGFILLPMAKNVKNAKRCSPSPEHTLQSPKTINRHRCVKKIFFEKFLKPIFENISNLSRTSNPGADLMYARNTESSAVPAPGYSRTAINEDGIRRMRFVEKGPEFHRGPTNYLQLYFRTCSKCIQASLIGTINVESSNKRLSSSYEGK</sequence>
<organism evidence="1 2">
    <name type="scientific">Nesidiocoris tenuis</name>
    <dbReference type="NCBI Taxonomy" id="355587"/>
    <lineage>
        <taxon>Eukaryota</taxon>
        <taxon>Metazoa</taxon>
        <taxon>Ecdysozoa</taxon>
        <taxon>Arthropoda</taxon>
        <taxon>Hexapoda</taxon>
        <taxon>Insecta</taxon>
        <taxon>Pterygota</taxon>
        <taxon>Neoptera</taxon>
        <taxon>Paraneoptera</taxon>
        <taxon>Hemiptera</taxon>
        <taxon>Heteroptera</taxon>
        <taxon>Panheteroptera</taxon>
        <taxon>Cimicomorpha</taxon>
        <taxon>Miridae</taxon>
        <taxon>Dicyphina</taxon>
        <taxon>Nesidiocoris</taxon>
    </lineage>
</organism>
<protein>
    <submittedName>
        <fullName evidence="1">Uncharacterized protein</fullName>
    </submittedName>
</protein>
<name>A0A6H5G998_9HEMI</name>
<keyword evidence="2" id="KW-1185">Reference proteome</keyword>
<accession>A0A6H5G998</accession>
<evidence type="ECO:0000313" key="2">
    <source>
        <dbReference type="Proteomes" id="UP000479000"/>
    </source>
</evidence>
<dbReference type="AlphaFoldDB" id="A0A6H5G998"/>
<evidence type="ECO:0000313" key="1">
    <source>
        <dbReference type="EMBL" id="CAA9999371.1"/>
    </source>
</evidence>
<proteinExistence type="predicted"/>
<dbReference type="Proteomes" id="UP000479000">
    <property type="component" value="Unassembled WGS sequence"/>
</dbReference>
<dbReference type="EMBL" id="CADCXU010008710">
    <property type="protein sequence ID" value="CAA9999371.1"/>
    <property type="molecule type" value="Genomic_DNA"/>
</dbReference>
<gene>
    <name evidence="1" type="ORF">NTEN_LOCUS5654</name>
</gene>
<reference evidence="1 2" key="1">
    <citation type="submission" date="2020-02" db="EMBL/GenBank/DDBJ databases">
        <authorList>
            <person name="Ferguson B K."/>
        </authorList>
    </citation>
    <scope>NUCLEOTIDE SEQUENCE [LARGE SCALE GENOMIC DNA]</scope>
</reference>